<dbReference type="InterPro" id="IPR002305">
    <property type="entry name" value="aa-tRNA-synth_Ic"/>
</dbReference>
<dbReference type="InterPro" id="IPR014729">
    <property type="entry name" value="Rossmann-like_a/b/a_fold"/>
</dbReference>
<comment type="similarity">
    <text evidence="8">Belongs to the class-I aminoacyl-tRNA synthetase family. TyrS type 1 subfamily.</text>
</comment>
<feature type="binding site" evidence="8">
    <location>
        <position position="173"/>
    </location>
    <ligand>
        <name>L-tyrosine</name>
        <dbReference type="ChEBI" id="CHEBI:58315"/>
    </ligand>
</feature>
<dbReference type="InterPro" id="IPR002307">
    <property type="entry name" value="Tyr-tRNA-ligase"/>
</dbReference>
<feature type="short sequence motif" description="'HIGH' region" evidence="8">
    <location>
        <begin position="38"/>
        <end position="47"/>
    </location>
</feature>
<feature type="domain" description="RNA-binding S4" evidence="10">
    <location>
        <begin position="354"/>
        <end position="412"/>
    </location>
</feature>
<dbReference type="FunFam" id="3.10.290.10:FF:000014">
    <property type="entry name" value="Tyrosine--tRNA ligase"/>
    <property type="match status" value="1"/>
</dbReference>
<comment type="subcellular location">
    <subcellularLocation>
        <location evidence="8">Cytoplasm</location>
    </subcellularLocation>
</comment>
<feature type="binding site" evidence="8">
    <location>
        <position position="232"/>
    </location>
    <ligand>
        <name>ATP</name>
        <dbReference type="ChEBI" id="CHEBI:30616"/>
    </ligand>
</feature>
<dbReference type="FunFam" id="1.10.240.10:FF:000001">
    <property type="entry name" value="Tyrosine--tRNA ligase"/>
    <property type="match status" value="1"/>
</dbReference>
<dbReference type="GO" id="GO:0005524">
    <property type="term" value="F:ATP binding"/>
    <property type="evidence" value="ECO:0007669"/>
    <property type="project" value="UniProtKB-UniRule"/>
</dbReference>
<dbReference type="Gene3D" id="3.40.50.620">
    <property type="entry name" value="HUPs"/>
    <property type="match status" value="1"/>
</dbReference>
<evidence type="ECO:0000256" key="4">
    <source>
        <dbReference type="ARBA" id="ARBA00022884"/>
    </source>
</evidence>
<evidence type="ECO:0000313" key="11">
    <source>
        <dbReference type="EMBL" id="CRX38438.1"/>
    </source>
</evidence>
<keyword evidence="6 8" id="KW-0030">Aminoacyl-tRNA synthetase</keyword>
<sequence>MKSVIDLLQERGFVDAITHEEVKNLVKTPCKVYCGFDPTSDSLHLGNLVAVIGLAWFQKMGHTPVVLVGGATGMIGDPSGKSEERNLLTKEKVVENLKGITAVLEKLLDFNAPNKPIIVNNLDWFQGFSFLDFLRDVGKNFRLSSMLAKESVKARLNSEEGISYTEFSYQILQAYDFLHLAKTLGVSIQIGGSDQWGNITQGTELVRKEMGKQVSGLTFPLLTRSDGKKFGKSEKGAIWLSKDKLSEFEFYQYLYRVPDLDVIRLLKMLTFLDVAEIGRIEESMRAQDYVPNTAQKILAAEVTRFVHGEEGVKKALHATEGAYAKGSEISLETLEAVSGDMPTMEAALEETLGKKLIDLLVQSGLQESKGAARRLIQGGGVSVNNQKIDNVDFSISASDLIGERFILIQVGKKQKLLVRMKT</sequence>
<evidence type="ECO:0000256" key="6">
    <source>
        <dbReference type="ARBA" id="ARBA00023146"/>
    </source>
</evidence>
<dbReference type="Gene3D" id="1.10.240.10">
    <property type="entry name" value="Tyrosyl-Transfer RNA Synthetase"/>
    <property type="match status" value="1"/>
</dbReference>
<dbReference type="Pfam" id="PF00579">
    <property type="entry name" value="tRNA-synt_1b"/>
    <property type="match status" value="1"/>
</dbReference>
<evidence type="ECO:0000256" key="7">
    <source>
        <dbReference type="ARBA" id="ARBA00048248"/>
    </source>
</evidence>
<dbReference type="PROSITE" id="PS50889">
    <property type="entry name" value="S4"/>
    <property type="match status" value="1"/>
</dbReference>
<dbReference type="GO" id="GO:0003723">
    <property type="term" value="F:RNA binding"/>
    <property type="evidence" value="ECO:0007669"/>
    <property type="project" value="UniProtKB-KW"/>
</dbReference>
<dbReference type="InterPro" id="IPR024107">
    <property type="entry name" value="Tyr-tRNA-ligase_bac_1"/>
</dbReference>
<dbReference type="InterPro" id="IPR024088">
    <property type="entry name" value="Tyr-tRNA-ligase_bac-type"/>
</dbReference>
<evidence type="ECO:0000256" key="1">
    <source>
        <dbReference type="ARBA" id="ARBA00022598"/>
    </source>
</evidence>
<dbReference type="CDD" id="cd00805">
    <property type="entry name" value="TyrRS_core"/>
    <property type="match status" value="1"/>
</dbReference>
<comment type="catalytic activity">
    <reaction evidence="7 8">
        <text>tRNA(Tyr) + L-tyrosine + ATP = L-tyrosyl-tRNA(Tyr) + AMP + diphosphate + H(+)</text>
        <dbReference type="Rhea" id="RHEA:10220"/>
        <dbReference type="Rhea" id="RHEA-COMP:9706"/>
        <dbReference type="Rhea" id="RHEA-COMP:9707"/>
        <dbReference type="ChEBI" id="CHEBI:15378"/>
        <dbReference type="ChEBI" id="CHEBI:30616"/>
        <dbReference type="ChEBI" id="CHEBI:33019"/>
        <dbReference type="ChEBI" id="CHEBI:58315"/>
        <dbReference type="ChEBI" id="CHEBI:78442"/>
        <dbReference type="ChEBI" id="CHEBI:78536"/>
        <dbReference type="ChEBI" id="CHEBI:456215"/>
        <dbReference type="EC" id="6.1.1.1"/>
    </reaction>
</comment>
<feature type="short sequence motif" description="'KMSKS' region" evidence="8">
    <location>
        <begin position="229"/>
        <end position="233"/>
    </location>
</feature>
<dbReference type="PRINTS" id="PR01040">
    <property type="entry name" value="TRNASYNTHTYR"/>
</dbReference>
<dbReference type="AlphaFoldDB" id="A0A0H5DQQ7"/>
<keyword evidence="8" id="KW-0963">Cytoplasm</keyword>
<keyword evidence="4 9" id="KW-0694">RNA-binding</keyword>
<dbReference type="GO" id="GO:0005829">
    <property type="term" value="C:cytosol"/>
    <property type="evidence" value="ECO:0007669"/>
    <property type="project" value="TreeGrafter"/>
</dbReference>
<dbReference type="SMART" id="SM00363">
    <property type="entry name" value="S4"/>
    <property type="match status" value="1"/>
</dbReference>
<keyword evidence="5 8" id="KW-0648">Protein biosynthesis</keyword>
<evidence type="ECO:0000259" key="10">
    <source>
        <dbReference type="SMART" id="SM00363"/>
    </source>
</evidence>
<evidence type="ECO:0000256" key="8">
    <source>
        <dbReference type="HAMAP-Rule" id="MF_02006"/>
    </source>
</evidence>
<dbReference type="EMBL" id="CWGJ01000012">
    <property type="protein sequence ID" value="CRX38438.1"/>
    <property type="molecule type" value="Genomic_DNA"/>
</dbReference>
<gene>
    <name evidence="8 11" type="primary">tyrS</name>
    <name evidence="11" type="ORF">ELAC_1094</name>
</gene>
<dbReference type="InterPro" id="IPR001412">
    <property type="entry name" value="aa-tRNA-synth_I_CS"/>
</dbReference>
<dbReference type="OrthoDB" id="9804243at2"/>
<dbReference type="InterPro" id="IPR036986">
    <property type="entry name" value="S4_RNA-bd_sf"/>
</dbReference>
<dbReference type="EC" id="6.1.1.1" evidence="8"/>
<dbReference type="Pfam" id="PF22421">
    <property type="entry name" value="SYY_C-terminal"/>
    <property type="match status" value="1"/>
</dbReference>
<dbReference type="PANTHER" id="PTHR11766:SF0">
    <property type="entry name" value="TYROSINE--TRNA LIGASE, MITOCHONDRIAL"/>
    <property type="match status" value="1"/>
</dbReference>
<organism evidence="11 12">
    <name type="scientific">Estrella lausannensis</name>
    <dbReference type="NCBI Taxonomy" id="483423"/>
    <lineage>
        <taxon>Bacteria</taxon>
        <taxon>Pseudomonadati</taxon>
        <taxon>Chlamydiota</taxon>
        <taxon>Chlamydiia</taxon>
        <taxon>Parachlamydiales</taxon>
        <taxon>Candidatus Criblamydiaceae</taxon>
        <taxon>Estrella</taxon>
    </lineage>
</organism>
<comment type="function">
    <text evidence="8">Catalyzes the attachment of tyrosine to tRNA(Tyr) in a two-step reaction: tyrosine is first activated by ATP to form Tyr-AMP and then transferred to the acceptor end of tRNA(Tyr).</text>
</comment>
<dbReference type="SUPFAM" id="SSF52374">
    <property type="entry name" value="Nucleotidylyl transferase"/>
    <property type="match status" value="1"/>
</dbReference>
<evidence type="ECO:0000256" key="5">
    <source>
        <dbReference type="ARBA" id="ARBA00022917"/>
    </source>
</evidence>
<dbReference type="Proteomes" id="UP000220251">
    <property type="component" value="Unassembled WGS sequence"/>
</dbReference>
<evidence type="ECO:0000313" key="12">
    <source>
        <dbReference type="Proteomes" id="UP000220251"/>
    </source>
</evidence>
<dbReference type="CDD" id="cd00165">
    <property type="entry name" value="S4"/>
    <property type="match status" value="1"/>
</dbReference>
<protein>
    <recommendedName>
        <fullName evidence="8">Tyrosine--tRNA ligase</fullName>
        <ecNumber evidence="8">6.1.1.1</ecNumber>
    </recommendedName>
    <alternativeName>
        <fullName evidence="8">Tyrosyl-tRNA synthetase</fullName>
        <shortName evidence="8">TyrRS</shortName>
    </alternativeName>
</protein>
<dbReference type="NCBIfam" id="TIGR00234">
    <property type="entry name" value="tyrS"/>
    <property type="match status" value="1"/>
</dbReference>
<keyword evidence="3 8" id="KW-0067">ATP-binding</keyword>
<keyword evidence="2 8" id="KW-0547">Nucleotide-binding</keyword>
<dbReference type="RefSeq" id="WP_098038298.1">
    <property type="nucleotide sequence ID" value="NZ_CWGJ01000012.1"/>
</dbReference>
<dbReference type="Gene3D" id="3.10.290.10">
    <property type="entry name" value="RNA-binding S4 domain"/>
    <property type="match status" value="1"/>
</dbReference>
<feature type="binding site" evidence="8">
    <location>
        <position position="33"/>
    </location>
    <ligand>
        <name>L-tyrosine</name>
        <dbReference type="ChEBI" id="CHEBI:58315"/>
    </ligand>
</feature>
<comment type="subunit">
    <text evidence="8">Homodimer.</text>
</comment>
<keyword evidence="1 8" id="KW-0436">Ligase</keyword>
<evidence type="ECO:0000256" key="9">
    <source>
        <dbReference type="PROSITE-ProRule" id="PRU00182"/>
    </source>
</evidence>
<name>A0A0H5DQQ7_9BACT</name>
<reference evidence="12" key="1">
    <citation type="submission" date="2015-06" db="EMBL/GenBank/DDBJ databases">
        <authorList>
            <person name="Bertelli C."/>
        </authorList>
    </citation>
    <scope>NUCLEOTIDE SEQUENCE [LARGE SCALE GENOMIC DNA]</scope>
    <source>
        <strain evidence="12">CRIB-30</strain>
    </source>
</reference>
<evidence type="ECO:0000256" key="2">
    <source>
        <dbReference type="ARBA" id="ARBA00022741"/>
    </source>
</evidence>
<feature type="binding site" evidence="8">
    <location>
        <position position="169"/>
    </location>
    <ligand>
        <name>L-tyrosine</name>
        <dbReference type="ChEBI" id="CHEBI:58315"/>
    </ligand>
</feature>
<dbReference type="PROSITE" id="PS00178">
    <property type="entry name" value="AA_TRNA_LIGASE_I"/>
    <property type="match status" value="1"/>
</dbReference>
<dbReference type="InterPro" id="IPR054608">
    <property type="entry name" value="SYY-like_C"/>
</dbReference>
<evidence type="ECO:0000256" key="3">
    <source>
        <dbReference type="ARBA" id="ARBA00022840"/>
    </source>
</evidence>
<dbReference type="HAMAP" id="MF_02006">
    <property type="entry name" value="Tyr_tRNA_synth_type1"/>
    <property type="match status" value="1"/>
</dbReference>
<accession>A0A0H5DQQ7</accession>
<dbReference type="InterPro" id="IPR002942">
    <property type="entry name" value="S4_RNA-bd"/>
</dbReference>
<dbReference type="GO" id="GO:0006437">
    <property type="term" value="P:tyrosyl-tRNA aminoacylation"/>
    <property type="evidence" value="ECO:0007669"/>
    <property type="project" value="UniProtKB-UniRule"/>
</dbReference>
<dbReference type="PANTHER" id="PTHR11766">
    <property type="entry name" value="TYROSYL-TRNA SYNTHETASE"/>
    <property type="match status" value="1"/>
</dbReference>
<proteinExistence type="inferred from homology"/>
<dbReference type="GO" id="GO:0004831">
    <property type="term" value="F:tyrosine-tRNA ligase activity"/>
    <property type="evidence" value="ECO:0007669"/>
    <property type="project" value="UniProtKB-UniRule"/>
</dbReference>
<keyword evidence="12" id="KW-1185">Reference proteome</keyword>
<dbReference type="SUPFAM" id="SSF55174">
    <property type="entry name" value="Alpha-L RNA-binding motif"/>
    <property type="match status" value="1"/>
</dbReference>